<dbReference type="SUPFAM" id="SSF53448">
    <property type="entry name" value="Nucleotide-diphospho-sugar transferases"/>
    <property type="match status" value="1"/>
</dbReference>
<comment type="caution">
    <text evidence="1">The sequence shown here is derived from an EMBL/GenBank/DDBJ whole genome shotgun (WGS) entry which is preliminary data.</text>
</comment>
<dbReference type="GO" id="GO:0016740">
    <property type="term" value="F:transferase activity"/>
    <property type="evidence" value="ECO:0007669"/>
    <property type="project" value="UniProtKB-KW"/>
</dbReference>
<evidence type="ECO:0000313" key="2">
    <source>
        <dbReference type="Proteomes" id="UP000625780"/>
    </source>
</evidence>
<protein>
    <submittedName>
        <fullName evidence="1">Glycosyl transferase</fullName>
    </submittedName>
</protein>
<name>A0ABQ1R3P6_9FLAO</name>
<dbReference type="Proteomes" id="UP000625780">
    <property type="component" value="Unassembled WGS sequence"/>
</dbReference>
<keyword evidence="1" id="KW-0808">Transferase</keyword>
<accession>A0ABQ1R3P6</accession>
<gene>
    <name evidence="1" type="ORF">GCM10011361_24530</name>
</gene>
<dbReference type="InterPro" id="IPR029044">
    <property type="entry name" value="Nucleotide-diphossugar_trans"/>
</dbReference>
<keyword evidence="2" id="KW-1185">Reference proteome</keyword>
<evidence type="ECO:0000313" key="1">
    <source>
        <dbReference type="EMBL" id="GGD57074.1"/>
    </source>
</evidence>
<dbReference type="EMBL" id="BMFH01000002">
    <property type="protein sequence ID" value="GGD57074.1"/>
    <property type="molecule type" value="Genomic_DNA"/>
</dbReference>
<sequence length="288" mass="33184">MHNTDSRFPFSMKVKEIPESLYQTLKLRYGTRYGPGSSSKPQVPVVVSLTTIEPRLRLVDLVIRSLLTQSVAPKKILLWIHESLLTKLPPRLTSLQNEIFEIRPTPLHCSHKKLIHSLEAYPSERIITCDDDLMYRPQWLQRLYEESERYPRAVIGNQTRTIRTDAQGNFLPYEQWPVDLPEQDASPWVLPIGAEGVLYPPGSLNPLYSRDDLFLKLAPKADDLWFKSMSLLNGTVCRPASNSGKKGIPIMGSQKFSLKHENIKKDLNSVQWRQLVDHFDLRKFLSHE</sequence>
<reference evidence="2" key="1">
    <citation type="journal article" date="2019" name="Int. J. Syst. Evol. Microbiol.">
        <title>The Global Catalogue of Microorganisms (GCM) 10K type strain sequencing project: providing services to taxonomists for standard genome sequencing and annotation.</title>
        <authorList>
            <consortium name="The Broad Institute Genomics Platform"/>
            <consortium name="The Broad Institute Genome Sequencing Center for Infectious Disease"/>
            <person name="Wu L."/>
            <person name="Ma J."/>
        </authorList>
    </citation>
    <scope>NUCLEOTIDE SEQUENCE [LARGE SCALE GENOMIC DNA]</scope>
    <source>
        <strain evidence="2">CGMCC 1.12606</strain>
    </source>
</reference>
<proteinExistence type="predicted"/>
<organism evidence="1 2">
    <name type="scientific">Muriicola marianensis</name>
    <dbReference type="NCBI Taxonomy" id="1324801"/>
    <lineage>
        <taxon>Bacteria</taxon>
        <taxon>Pseudomonadati</taxon>
        <taxon>Bacteroidota</taxon>
        <taxon>Flavobacteriia</taxon>
        <taxon>Flavobacteriales</taxon>
        <taxon>Flavobacteriaceae</taxon>
        <taxon>Muriicola</taxon>
    </lineage>
</organism>